<dbReference type="Pfam" id="PF11136">
    <property type="entry name" value="DUF2889"/>
    <property type="match status" value="1"/>
</dbReference>
<feature type="region of interest" description="Disordered" evidence="1">
    <location>
        <begin position="1"/>
        <end position="32"/>
    </location>
</feature>
<dbReference type="RefSeq" id="WP_054587722.1">
    <property type="nucleotide sequence ID" value="NZ_CP012700.1"/>
</dbReference>
<proteinExistence type="predicted"/>
<evidence type="ECO:0000256" key="1">
    <source>
        <dbReference type="SAM" id="MobiDB-lite"/>
    </source>
</evidence>
<evidence type="ECO:0000313" key="2">
    <source>
        <dbReference type="EMBL" id="ALH80356.1"/>
    </source>
</evidence>
<dbReference type="EMBL" id="CP012700">
    <property type="protein sequence ID" value="ALH80356.1"/>
    <property type="molecule type" value="Genomic_DNA"/>
</dbReference>
<dbReference type="InterPro" id="IPR021312">
    <property type="entry name" value="DUF2889"/>
</dbReference>
<dbReference type="OrthoDB" id="7530149at2"/>
<dbReference type="PATRIC" id="fig|33050.5.peg.1708"/>
<evidence type="ECO:0008006" key="4">
    <source>
        <dbReference type="Google" id="ProtNLM"/>
    </source>
</evidence>
<gene>
    <name evidence="2" type="ORF">AN936_08225</name>
</gene>
<accession>A0A0N9V7Y9</accession>
<dbReference type="KEGG" id="smag:AN936_08225"/>
<name>A0A0N9V7Y9_SPHMC</name>
<dbReference type="Proteomes" id="UP000058074">
    <property type="component" value="Chromosome"/>
</dbReference>
<protein>
    <recommendedName>
        <fullName evidence="4">DUF2889 domain-containing protein</fullName>
    </recommendedName>
</protein>
<sequence>MNAPQQFPFARQSAGPAPLRRPGSIRRTTSIDSDWPDGFGEPWIMTGRGRDLLTPFDGGAIEVASGGFTIKASPLREILAIDISADHPRVDEMVGVRAGGASRTALADVLGDLRGTPLFQVLDDYAGASLVAGWIWSRWSDDWHQRMASNRARSGASSKGRMVNICTGFTEGGSSLTADGDVDHSDQSATEVGPLANPDDPIGWHDMPVQQGRPLARRARRIDVWRGEGVLKVDAAFQDSGPNPQGTRTAIHEYRVYAEVAERNGTLLSLQALPLILPFRECPGASMKATRMVGQHVGEFRQAVLDTLVGTVGCTHLNDVLRALADVPVLASLLPKEAE</sequence>
<reference evidence="2 3" key="1">
    <citation type="journal article" date="2015" name="Genome Announc.">
        <title>Complete Genome Sequence of Polypropylene Glycol- and Polyethylene Glycol-Degrading Sphingopyxis macrogoltabida Strain EY-1.</title>
        <authorList>
            <person name="Ohtsubo Y."/>
            <person name="Nagata Y."/>
            <person name="Numata M."/>
            <person name="Tsuchikane K."/>
            <person name="Hosoyama A."/>
            <person name="Yamazoe A."/>
            <person name="Tsuda M."/>
            <person name="Fujita N."/>
            <person name="Kawai F."/>
        </authorList>
    </citation>
    <scope>NUCLEOTIDE SEQUENCE [LARGE SCALE GENOMIC DNA]</scope>
    <source>
        <strain evidence="2 3">EY-1</strain>
    </source>
</reference>
<organism evidence="2 3">
    <name type="scientific">Sphingopyxis macrogoltabida</name>
    <name type="common">Sphingomonas macrogoltabidus</name>
    <dbReference type="NCBI Taxonomy" id="33050"/>
    <lineage>
        <taxon>Bacteria</taxon>
        <taxon>Pseudomonadati</taxon>
        <taxon>Pseudomonadota</taxon>
        <taxon>Alphaproteobacteria</taxon>
        <taxon>Sphingomonadales</taxon>
        <taxon>Sphingomonadaceae</taxon>
        <taxon>Sphingopyxis</taxon>
    </lineage>
</organism>
<evidence type="ECO:0000313" key="3">
    <source>
        <dbReference type="Proteomes" id="UP000058074"/>
    </source>
</evidence>
<dbReference type="AlphaFoldDB" id="A0A0N9V7Y9"/>